<comment type="similarity">
    <text evidence="2">Belongs to the glycosyl hydrolase 33 family.</text>
</comment>
<proteinExistence type="inferred from homology"/>
<evidence type="ECO:0000259" key="10">
    <source>
        <dbReference type="Pfam" id="PF13088"/>
    </source>
</evidence>
<dbReference type="PANTHER" id="PTHR10628:SF30">
    <property type="entry name" value="EXO-ALPHA-SIALIDASE"/>
    <property type="match status" value="1"/>
</dbReference>
<evidence type="ECO:0000256" key="1">
    <source>
        <dbReference type="ARBA" id="ARBA00000427"/>
    </source>
</evidence>
<dbReference type="Gene3D" id="2.120.10.10">
    <property type="match status" value="1"/>
</dbReference>
<evidence type="ECO:0000256" key="8">
    <source>
        <dbReference type="SAM" id="SignalP"/>
    </source>
</evidence>
<dbReference type="InterPro" id="IPR004124">
    <property type="entry name" value="Glyco_hydro_33_N"/>
</dbReference>
<dbReference type="InterPro" id="IPR013320">
    <property type="entry name" value="ConA-like_dom_sf"/>
</dbReference>
<dbReference type="InterPro" id="IPR011040">
    <property type="entry name" value="Sialidase"/>
</dbReference>
<keyword evidence="5" id="KW-0677">Repeat</keyword>
<feature type="domain" description="Glycoside hydrolase family 33 N-terminal" evidence="9">
    <location>
        <begin position="94"/>
        <end position="279"/>
    </location>
</feature>
<dbReference type="Gene3D" id="2.60.120.200">
    <property type="match status" value="1"/>
</dbReference>
<dbReference type="InterPro" id="IPR036278">
    <property type="entry name" value="Sialidase_sf"/>
</dbReference>
<reference evidence="11" key="1">
    <citation type="submission" date="2023-12" db="EMBL/GenBank/DDBJ databases">
        <title>Dolosigranulum savutii sp. nov. isolated from human upper respiratory samples collected in Botswana.</title>
        <authorList>
            <person name="Kelly M.S."/>
        </authorList>
    </citation>
    <scope>NUCLEOTIDE SEQUENCE</scope>
    <source>
        <strain evidence="12">MSK211</strain>
        <strain evidence="11">MSK312</strain>
    </source>
</reference>
<organism evidence="11">
    <name type="scientific">Dolosigranulum savutiense</name>
    <dbReference type="NCBI Taxonomy" id="3110288"/>
    <lineage>
        <taxon>Bacteria</taxon>
        <taxon>Bacillati</taxon>
        <taxon>Bacillota</taxon>
        <taxon>Bacilli</taxon>
        <taxon>Lactobacillales</taxon>
        <taxon>Carnobacteriaceae</taxon>
        <taxon>Dolosigranulum</taxon>
    </lineage>
</organism>
<keyword evidence="7" id="KW-0326">Glycosidase</keyword>
<feature type="signal peptide" evidence="8">
    <location>
        <begin position="1"/>
        <end position="19"/>
    </location>
</feature>
<evidence type="ECO:0000256" key="3">
    <source>
        <dbReference type="ARBA" id="ARBA00012733"/>
    </source>
</evidence>
<evidence type="ECO:0000256" key="2">
    <source>
        <dbReference type="ARBA" id="ARBA00009348"/>
    </source>
</evidence>
<keyword evidence="6" id="KW-0378">Hydrolase</keyword>
<dbReference type="GO" id="GO:0016020">
    <property type="term" value="C:membrane"/>
    <property type="evidence" value="ECO:0007669"/>
    <property type="project" value="TreeGrafter"/>
</dbReference>
<dbReference type="SUPFAM" id="SSF50939">
    <property type="entry name" value="Sialidases"/>
    <property type="match status" value="1"/>
</dbReference>
<dbReference type="Gene3D" id="2.40.220.10">
    <property type="entry name" value="Intramolecular Trans-sialidase, Domain 3"/>
    <property type="match status" value="1"/>
</dbReference>
<dbReference type="EMBL" id="CP142436">
    <property type="protein sequence ID" value="XBC50861.1"/>
    <property type="molecule type" value="Genomic_DNA"/>
</dbReference>
<evidence type="ECO:0000313" key="12">
    <source>
        <dbReference type="EMBL" id="XBC50861.1"/>
    </source>
</evidence>
<sequence length="751" mass="84926">MSKVKKRIIMSLLSTSVVAIYCISDPIIVKGQEVEYTDAIESTNVSENANFITINNEVENNNTNQSMSLENHLDKTVQEDNNNLDSTEKEYTPDYKIENVELEGEGLDITDELEPKIKAGSHTFIVKYSSNTPNNLQALVGISNNNTGKSDNYFDIFQRTNGELGSEIRESESKTNHLISRPAAVWGKNQKNEPVTNKIAFVSNVDTQTYSIYSNGTKIAESTVDKFKPINNISGINKYMLGGVDREGNTAFNFYGKIDLFEIYNQALPEEYLKEKTQITAPGKLIYKAGDSTGSNYFRIPVLYTFSNGRVFSAVDARYGGTHDFLNKINIATSYSDDLGETWSEPKLTMAFNDFANVPLDWPRDPKGRDLQISGGATYIDAAVVENPQNKEVIMMADVMPAGVSFRDALRNDSGFKDIQGKHYLKLKKEGDSDYNYTVREDGIIYDDRTNQKTEYKLEKDYTITKNGEYLEVEQYSVLFENNSKKEFHNGEMVNMSVFYKDALFKVAPTNYIGYVKSKDFGETWSELVLLPPLMGITRNSPYLGPGRGIVTKNNRLIFSSYTGKEVVYLYSDDNGQNWSSNVVSVPNGWSAETQMVELAPNVIQSYMRTNNGKIAFMTSTDNGNTWGEPKFLDFINNPKYGTQLSVINYSKKIDGKNVILLSTPNHTNGRRNGQIWIGLIDPKNNTVDWKYHKDVDYKDYGFSYSSLTELPNGDIGLFYEKFDSWARNELHMKNVTPYMSFTLKELIGKE</sequence>
<accession>A0AB74TWR2</accession>
<dbReference type="AlphaFoldDB" id="A0AB74TWR2"/>
<dbReference type="GO" id="GO:0009313">
    <property type="term" value="P:oligosaccharide catabolic process"/>
    <property type="evidence" value="ECO:0007669"/>
    <property type="project" value="TreeGrafter"/>
</dbReference>
<evidence type="ECO:0000256" key="6">
    <source>
        <dbReference type="ARBA" id="ARBA00022801"/>
    </source>
</evidence>
<dbReference type="EMBL" id="CP142434">
    <property type="protein sequence ID" value="XBC47550.1"/>
    <property type="molecule type" value="Genomic_DNA"/>
</dbReference>
<evidence type="ECO:0000259" key="9">
    <source>
        <dbReference type="Pfam" id="PF02973"/>
    </source>
</evidence>
<evidence type="ECO:0000256" key="5">
    <source>
        <dbReference type="ARBA" id="ARBA00022737"/>
    </source>
</evidence>
<protein>
    <recommendedName>
        <fullName evidence="3">exo-alpha-sialidase</fullName>
        <ecNumber evidence="3">3.2.1.18</ecNumber>
    </recommendedName>
</protein>
<dbReference type="GO" id="GO:0006689">
    <property type="term" value="P:ganglioside catabolic process"/>
    <property type="evidence" value="ECO:0007669"/>
    <property type="project" value="TreeGrafter"/>
</dbReference>
<dbReference type="SUPFAM" id="SSF49899">
    <property type="entry name" value="Concanavalin A-like lectins/glucanases"/>
    <property type="match status" value="1"/>
</dbReference>
<gene>
    <name evidence="12" type="ORF">VUQ07_06220</name>
    <name evidence="11" type="ORF">VUQ09_08425</name>
</gene>
<dbReference type="InterPro" id="IPR026856">
    <property type="entry name" value="Sialidase_fam"/>
</dbReference>
<dbReference type="GO" id="GO:0005737">
    <property type="term" value="C:cytoplasm"/>
    <property type="evidence" value="ECO:0007669"/>
    <property type="project" value="TreeGrafter"/>
</dbReference>
<dbReference type="CDD" id="cd15482">
    <property type="entry name" value="Sialidase_non-viral"/>
    <property type="match status" value="1"/>
</dbReference>
<comment type="catalytic activity">
    <reaction evidence="1">
        <text>Hydrolysis of alpha-(2-&gt;3)-, alpha-(2-&gt;6)-, alpha-(2-&gt;8)- glycosidic linkages of terminal sialic acid residues in oligosaccharides, glycoproteins, glycolipids, colominic acid and synthetic substrates.</text>
        <dbReference type="EC" id="3.2.1.18"/>
    </reaction>
</comment>
<keyword evidence="4 8" id="KW-0732">Signal</keyword>
<dbReference type="GO" id="GO:0004308">
    <property type="term" value="F:exo-alpha-sialidase activity"/>
    <property type="evidence" value="ECO:0007669"/>
    <property type="project" value="UniProtKB-EC"/>
</dbReference>
<name>A0AB74TWR2_9LACT</name>
<feature type="chain" id="PRO_5044479763" description="exo-alpha-sialidase" evidence="8">
    <location>
        <begin position="20"/>
        <end position="751"/>
    </location>
</feature>
<evidence type="ECO:0000256" key="7">
    <source>
        <dbReference type="ARBA" id="ARBA00023295"/>
    </source>
</evidence>
<dbReference type="PANTHER" id="PTHR10628">
    <property type="entry name" value="SIALIDASE"/>
    <property type="match status" value="1"/>
</dbReference>
<dbReference type="Pfam" id="PF13088">
    <property type="entry name" value="BNR_2"/>
    <property type="match status" value="1"/>
</dbReference>
<evidence type="ECO:0000256" key="4">
    <source>
        <dbReference type="ARBA" id="ARBA00022729"/>
    </source>
</evidence>
<dbReference type="InterPro" id="IPR023364">
    <property type="entry name" value="Trans_sialidase_dom3"/>
</dbReference>
<dbReference type="RefSeq" id="WP_111974283.1">
    <property type="nucleotide sequence ID" value="NZ_CP142434.1"/>
</dbReference>
<dbReference type="Pfam" id="PF02973">
    <property type="entry name" value="Sialidase"/>
    <property type="match status" value="1"/>
</dbReference>
<evidence type="ECO:0000313" key="11">
    <source>
        <dbReference type="EMBL" id="XBC47550.1"/>
    </source>
</evidence>
<dbReference type="EC" id="3.2.1.18" evidence="3"/>
<feature type="domain" description="Sialidase" evidence="10">
    <location>
        <begin position="510"/>
        <end position="717"/>
    </location>
</feature>